<reference evidence="1 2" key="1">
    <citation type="submission" date="2014-09" db="EMBL/GenBank/DDBJ databases">
        <title>Complete genome sequences of seven Vibrio cholerae phages isolated in China.</title>
        <authorList>
            <person name="Bhandare S.G."/>
            <person name="Warry A."/>
            <person name="Emes R.D."/>
            <person name="Su J."/>
            <person name="Barrow P.A."/>
            <person name="Atterbury R.J."/>
        </authorList>
    </citation>
    <scope>NUCLEOTIDE SEQUENCE [LARGE SCALE GENOMIC DNA]</scope>
</reference>
<dbReference type="Proteomes" id="UP000030722">
    <property type="component" value="Genome"/>
</dbReference>
<evidence type="ECO:0000313" key="1">
    <source>
        <dbReference type="EMBL" id="AIZ01596.1"/>
    </source>
</evidence>
<name>A0A0A7HBJ6_9CAUD</name>
<gene>
    <name evidence="1" type="ORF">J2_0005</name>
</gene>
<dbReference type="GeneID" id="24725158"/>
<dbReference type="EMBL" id="KM612264">
    <property type="protein sequence ID" value="AIZ01596.1"/>
    <property type="molecule type" value="Genomic_DNA"/>
</dbReference>
<dbReference type="KEGG" id="vg:24725158"/>
<accession>A0A0A7HBJ6</accession>
<dbReference type="RefSeq" id="YP_009152756.1">
    <property type="nucleotide sequence ID" value="NC_027393.1"/>
</dbReference>
<dbReference type="OrthoDB" id="24259at10239"/>
<organism evidence="1 2">
    <name type="scientific">Vibrio phage J2</name>
    <dbReference type="NCBI Taxonomy" id="1558467"/>
    <lineage>
        <taxon>Viruses</taxon>
        <taxon>Duplodnaviria</taxon>
        <taxon>Heunggongvirae</taxon>
        <taxon>Uroviricota</taxon>
        <taxon>Caudoviricetes</taxon>
        <taxon>Enhodamvirus</taxon>
        <taxon>Enhodamvirus VP2</taxon>
    </lineage>
</organism>
<evidence type="ECO:0000313" key="2">
    <source>
        <dbReference type="Proteomes" id="UP000030722"/>
    </source>
</evidence>
<proteinExistence type="predicted"/>
<protein>
    <submittedName>
        <fullName evidence="1">Uncharacterized protein</fullName>
    </submittedName>
</protein>
<sequence length="75" mass="7960">MGKRNYFLVPQDITDADVTAIKAAMATTTAGQPVRRVYTESGRLASQPIASVPMSEAQWTAAVKAIATAVYDTAN</sequence>